<name>A0A8S1X3W7_PAROT</name>
<dbReference type="OrthoDB" id="322170at2759"/>
<gene>
    <name evidence="1" type="ORF">POCTA_138.1.T1100005</name>
</gene>
<comment type="caution">
    <text evidence="1">The sequence shown here is derived from an EMBL/GenBank/DDBJ whole genome shotgun (WGS) entry which is preliminary data.</text>
</comment>
<dbReference type="EMBL" id="CAJJDP010000110">
    <property type="protein sequence ID" value="CAD8195731.1"/>
    <property type="molecule type" value="Genomic_DNA"/>
</dbReference>
<sequence>MARVLRIFQGVRLFFQYFFQISTNLLCKGKYLNNTKIGRWKNYCYGAAIIKNMGGEYDENELKMDVGEPSVDYWVLHKIILAGTYKNGIKVGTWEIKKNNHKVGGGDYDDQGRKNGQWIDIQSNFDLSKIKFIQGEYINGKKNGEFKVRS</sequence>
<evidence type="ECO:0000313" key="1">
    <source>
        <dbReference type="EMBL" id="CAD8195731.1"/>
    </source>
</evidence>
<proteinExistence type="predicted"/>
<dbReference type="OMA" id="QWIDIQS"/>
<reference evidence="1" key="1">
    <citation type="submission" date="2021-01" db="EMBL/GenBank/DDBJ databases">
        <authorList>
            <consortium name="Genoscope - CEA"/>
            <person name="William W."/>
        </authorList>
    </citation>
    <scope>NUCLEOTIDE SEQUENCE</scope>
</reference>
<protein>
    <submittedName>
        <fullName evidence="1">Uncharacterized protein</fullName>
    </submittedName>
</protein>
<organism evidence="1 2">
    <name type="scientific">Paramecium octaurelia</name>
    <dbReference type="NCBI Taxonomy" id="43137"/>
    <lineage>
        <taxon>Eukaryota</taxon>
        <taxon>Sar</taxon>
        <taxon>Alveolata</taxon>
        <taxon>Ciliophora</taxon>
        <taxon>Intramacronucleata</taxon>
        <taxon>Oligohymenophorea</taxon>
        <taxon>Peniculida</taxon>
        <taxon>Parameciidae</taxon>
        <taxon>Paramecium</taxon>
    </lineage>
</organism>
<dbReference type="PANTHER" id="PTHR33706:SF1">
    <property type="entry name" value="TPR REPEAT PROTEIN"/>
    <property type="match status" value="1"/>
</dbReference>
<dbReference type="AlphaFoldDB" id="A0A8S1X3W7"/>
<dbReference type="PANTHER" id="PTHR33706">
    <property type="entry name" value="MORN VARIANT REPEAT PROTEIN"/>
    <property type="match status" value="1"/>
</dbReference>
<dbReference type="Proteomes" id="UP000683925">
    <property type="component" value="Unassembled WGS sequence"/>
</dbReference>
<evidence type="ECO:0000313" key="2">
    <source>
        <dbReference type="Proteomes" id="UP000683925"/>
    </source>
</evidence>
<keyword evidence="2" id="KW-1185">Reference proteome</keyword>
<accession>A0A8S1X3W7</accession>